<name>A0A1I5ESN4_9ACTN</name>
<dbReference type="RefSeq" id="WP_143118400.1">
    <property type="nucleotide sequence ID" value="NZ_FOVH01000004.1"/>
</dbReference>
<evidence type="ECO:0000313" key="1">
    <source>
        <dbReference type="EMBL" id="SFO14535.1"/>
    </source>
</evidence>
<dbReference type="STRING" id="1993.SAMN04489713_104266"/>
<organism evidence="1 2">
    <name type="scientific">Actinomadura madurae</name>
    <dbReference type="NCBI Taxonomy" id="1993"/>
    <lineage>
        <taxon>Bacteria</taxon>
        <taxon>Bacillati</taxon>
        <taxon>Actinomycetota</taxon>
        <taxon>Actinomycetes</taxon>
        <taxon>Streptosporangiales</taxon>
        <taxon>Thermomonosporaceae</taxon>
        <taxon>Actinomadura</taxon>
    </lineage>
</organism>
<accession>A0A1I5ESN4</accession>
<dbReference type="InParanoid" id="A0A1I5ESN4"/>
<reference evidence="1 2" key="1">
    <citation type="submission" date="2016-10" db="EMBL/GenBank/DDBJ databases">
        <authorList>
            <person name="de Groot N.N."/>
        </authorList>
    </citation>
    <scope>NUCLEOTIDE SEQUENCE [LARGE SCALE GENOMIC DNA]</scope>
    <source>
        <strain evidence="1 2">DSM 43067</strain>
    </source>
</reference>
<keyword evidence="2" id="KW-1185">Reference proteome</keyword>
<sequence length="98" mass="10071">MKALTSAEQAALLDVVALVSAAREPDDGPDAEPLNEVLDAVVGDLGRASGLALAIAFGVVASRLLDRLASASYRGAEELWQEIAHEITMGAIKGGEQG</sequence>
<dbReference type="Proteomes" id="UP000183413">
    <property type="component" value="Unassembled WGS sequence"/>
</dbReference>
<protein>
    <submittedName>
        <fullName evidence="1">Uncharacterized protein</fullName>
    </submittedName>
</protein>
<dbReference type="EMBL" id="FOVH01000004">
    <property type="protein sequence ID" value="SFO14535.1"/>
    <property type="molecule type" value="Genomic_DNA"/>
</dbReference>
<evidence type="ECO:0000313" key="2">
    <source>
        <dbReference type="Proteomes" id="UP000183413"/>
    </source>
</evidence>
<dbReference type="AlphaFoldDB" id="A0A1I5ESN4"/>
<gene>
    <name evidence="1" type="ORF">SAMN04489713_104266</name>
</gene>
<proteinExistence type="predicted"/>